<keyword evidence="2" id="KW-1185">Reference proteome</keyword>
<proteinExistence type="predicted"/>
<accession>A0A4Y2PIE0</accession>
<sequence>MQEGTLAFEYVDPEDSLHMPTSSPHCSVLEDYSMPQNRASTLRIYFKLSTWFGSTSKEYASSQAADYRPRFSRSLTLFYRKNKSRLRYGWTEGFTEWYGLDRSAQTNVLVGYVEQVSVKEKA</sequence>
<comment type="caution">
    <text evidence="1">The sequence shown here is derived from an EMBL/GenBank/DDBJ whole genome shotgun (WGS) entry which is preliminary data.</text>
</comment>
<name>A0A4Y2PIE0_ARAVE</name>
<evidence type="ECO:0000313" key="2">
    <source>
        <dbReference type="Proteomes" id="UP000499080"/>
    </source>
</evidence>
<dbReference type="Proteomes" id="UP000499080">
    <property type="component" value="Unassembled WGS sequence"/>
</dbReference>
<protein>
    <submittedName>
        <fullName evidence="1">Uncharacterized protein</fullName>
    </submittedName>
</protein>
<gene>
    <name evidence="1" type="ORF">AVEN_270313_1</name>
</gene>
<organism evidence="1 2">
    <name type="scientific">Araneus ventricosus</name>
    <name type="common">Orbweaver spider</name>
    <name type="synonym">Epeira ventricosa</name>
    <dbReference type="NCBI Taxonomy" id="182803"/>
    <lineage>
        <taxon>Eukaryota</taxon>
        <taxon>Metazoa</taxon>
        <taxon>Ecdysozoa</taxon>
        <taxon>Arthropoda</taxon>
        <taxon>Chelicerata</taxon>
        <taxon>Arachnida</taxon>
        <taxon>Araneae</taxon>
        <taxon>Araneomorphae</taxon>
        <taxon>Entelegynae</taxon>
        <taxon>Araneoidea</taxon>
        <taxon>Araneidae</taxon>
        <taxon>Araneus</taxon>
    </lineage>
</organism>
<dbReference type="AlphaFoldDB" id="A0A4Y2PIE0"/>
<dbReference type="OrthoDB" id="10589958at2759"/>
<reference evidence="1 2" key="1">
    <citation type="journal article" date="2019" name="Sci. Rep.">
        <title>Orb-weaving spider Araneus ventricosus genome elucidates the spidroin gene catalogue.</title>
        <authorList>
            <person name="Kono N."/>
            <person name="Nakamura H."/>
            <person name="Ohtoshi R."/>
            <person name="Moran D.A.P."/>
            <person name="Shinohara A."/>
            <person name="Yoshida Y."/>
            <person name="Fujiwara M."/>
            <person name="Mori M."/>
            <person name="Tomita M."/>
            <person name="Arakawa K."/>
        </authorList>
    </citation>
    <scope>NUCLEOTIDE SEQUENCE [LARGE SCALE GENOMIC DNA]</scope>
</reference>
<evidence type="ECO:0000313" key="1">
    <source>
        <dbReference type="EMBL" id="GBN50250.1"/>
    </source>
</evidence>
<dbReference type="EMBL" id="BGPR01011223">
    <property type="protein sequence ID" value="GBN50250.1"/>
    <property type="molecule type" value="Genomic_DNA"/>
</dbReference>